<evidence type="ECO:0000256" key="1">
    <source>
        <dbReference type="SAM" id="MobiDB-lite"/>
    </source>
</evidence>
<evidence type="ECO:0000313" key="3">
    <source>
        <dbReference type="Proteomes" id="UP000053201"/>
    </source>
</evidence>
<dbReference type="InterPro" id="IPR046345">
    <property type="entry name" value="TraB_PrgY-like"/>
</dbReference>
<dbReference type="InParanoid" id="A0A0L0HDH7"/>
<gene>
    <name evidence="2" type="ORF">SPPG_06006</name>
</gene>
<protein>
    <recommendedName>
        <fullName evidence="4">TraB domain-containing protein</fullName>
    </recommendedName>
</protein>
<dbReference type="VEuPathDB" id="FungiDB:SPPG_06006"/>
<organism evidence="2 3">
    <name type="scientific">Spizellomyces punctatus (strain DAOM BR117)</name>
    <dbReference type="NCBI Taxonomy" id="645134"/>
    <lineage>
        <taxon>Eukaryota</taxon>
        <taxon>Fungi</taxon>
        <taxon>Fungi incertae sedis</taxon>
        <taxon>Chytridiomycota</taxon>
        <taxon>Chytridiomycota incertae sedis</taxon>
        <taxon>Chytridiomycetes</taxon>
        <taxon>Spizellomycetales</taxon>
        <taxon>Spizellomycetaceae</taxon>
        <taxon>Spizellomyces</taxon>
    </lineage>
</organism>
<sequence length="337" mass="38583">MIILTGLQHSTNVLPPGPAFILIQVKYKSAHAAWYQEAVLRPLVHPLEGRRIHMVGVHHISKASDVLLEKVVRVKSSSLTAILIEMDQKRTANQIWYQFKMQARPGSERLRGNEMAVARALAERYKLLCVDVDIYVENIKENWEKVDWNKVEKVYGLQVLSWMKDIQFEGNNPKLRKPTAISVKPLLKALVLNKLRNPISRKLMGPEFAKDLANDRVSPIDIDKFNEWQRMFTPLDHLSTIVLRDIYMAENVHKLCLDLHEAKIPGDIVLVIGKSHVSGIRAIWDKVCQMQIERPGFPDYDNTSKKWLRGKSSVTADKSSVTGDTRKVVGQKKKKKR</sequence>
<dbReference type="PANTHER" id="PTHR21530">
    <property type="entry name" value="PHEROMONE SHUTDOWN PROTEIN"/>
    <property type="match status" value="1"/>
</dbReference>
<dbReference type="RefSeq" id="XP_016607096.1">
    <property type="nucleotide sequence ID" value="XM_016754211.1"/>
</dbReference>
<reference evidence="2 3" key="1">
    <citation type="submission" date="2009-08" db="EMBL/GenBank/DDBJ databases">
        <title>The Genome Sequence of Spizellomyces punctatus strain DAOM BR117.</title>
        <authorList>
            <consortium name="The Broad Institute Genome Sequencing Platform"/>
            <person name="Russ C."/>
            <person name="Cuomo C."/>
            <person name="Shea T."/>
            <person name="Young S.K."/>
            <person name="Zeng Q."/>
            <person name="Koehrsen M."/>
            <person name="Haas B."/>
            <person name="Borodovsky M."/>
            <person name="Guigo R."/>
            <person name="Alvarado L."/>
            <person name="Berlin A."/>
            <person name="Bochicchio J."/>
            <person name="Borenstein D."/>
            <person name="Chapman S."/>
            <person name="Chen Z."/>
            <person name="Engels R."/>
            <person name="Freedman E."/>
            <person name="Gellesch M."/>
            <person name="Goldberg J."/>
            <person name="Griggs A."/>
            <person name="Gujja S."/>
            <person name="Heiman D."/>
            <person name="Hepburn T."/>
            <person name="Howarth C."/>
            <person name="Jen D."/>
            <person name="Larson L."/>
            <person name="Lewis B."/>
            <person name="Mehta T."/>
            <person name="Park D."/>
            <person name="Pearson M."/>
            <person name="Roberts A."/>
            <person name="Saif S."/>
            <person name="Shenoy N."/>
            <person name="Sisk P."/>
            <person name="Stolte C."/>
            <person name="Sykes S."/>
            <person name="Thomson T."/>
            <person name="Walk T."/>
            <person name="White J."/>
            <person name="Yandava C."/>
            <person name="Burger G."/>
            <person name="Gray M.W."/>
            <person name="Holland P.W.H."/>
            <person name="King N."/>
            <person name="Lang F.B.F."/>
            <person name="Roger A.J."/>
            <person name="Ruiz-Trillo I."/>
            <person name="Lander E."/>
            <person name="Nusbaum C."/>
        </authorList>
    </citation>
    <scope>NUCLEOTIDE SEQUENCE [LARGE SCALE GENOMIC DNA]</scope>
    <source>
        <strain evidence="2 3">DAOM BR117</strain>
    </source>
</reference>
<evidence type="ECO:0008006" key="4">
    <source>
        <dbReference type="Google" id="ProtNLM"/>
    </source>
</evidence>
<dbReference type="EMBL" id="KQ257459">
    <property type="protein sequence ID" value="KNC99056.1"/>
    <property type="molecule type" value="Genomic_DNA"/>
</dbReference>
<dbReference type="AlphaFoldDB" id="A0A0L0HDH7"/>
<feature type="region of interest" description="Disordered" evidence="1">
    <location>
        <begin position="312"/>
        <end position="337"/>
    </location>
</feature>
<dbReference type="PANTHER" id="PTHR21530:SF7">
    <property type="entry name" value="TRAB DOMAIN-CONTAINING PROTEIN"/>
    <property type="match status" value="1"/>
</dbReference>
<evidence type="ECO:0000313" key="2">
    <source>
        <dbReference type="EMBL" id="KNC99056.1"/>
    </source>
</evidence>
<accession>A0A0L0HDH7</accession>
<keyword evidence="3" id="KW-1185">Reference proteome</keyword>
<dbReference type="Proteomes" id="UP000053201">
    <property type="component" value="Unassembled WGS sequence"/>
</dbReference>
<dbReference type="GeneID" id="27689342"/>
<feature type="compositionally biased region" description="Polar residues" evidence="1">
    <location>
        <begin position="312"/>
        <end position="323"/>
    </location>
</feature>
<proteinExistence type="predicted"/>
<name>A0A0L0HDH7_SPIPD</name>